<dbReference type="OrthoDB" id="1288932at2759"/>
<dbReference type="RefSeq" id="XP_037161540.1">
    <property type="nucleotide sequence ID" value="XM_037311593.1"/>
</dbReference>
<keyword evidence="4" id="KW-1185">Reference proteome</keyword>
<feature type="transmembrane region" description="Helical" evidence="2">
    <location>
        <begin position="6"/>
        <end position="29"/>
    </location>
</feature>
<keyword evidence="2" id="KW-1133">Transmembrane helix</keyword>
<reference evidence="3 4" key="1">
    <citation type="journal article" date="2020" name="Genomics">
        <title>Complete, high-quality genomes from long-read metagenomic sequencing of two wolf lichen thalli reveals enigmatic genome architecture.</title>
        <authorList>
            <person name="McKenzie S.K."/>
            <person name="Walston R.F."/>
            <person name="Allen J.L."/>
        </authorList>
    </citation>
    <scope>NUCLEOTIDE SEQUENCE [LARGE SCALE GENOMIC DNA]</scope>
    <source>
        <strain evidence="3">WasteWater2</strain>
    </source>
</reference>
<dbReference type="EMBL" id="JACCJC010000051">
    <property type="protein sequence ID" value="KAF6232110.1"/>
    <property type="molecule type" value="Genomic_DNA"/>
</dbReference>
<proteinExistence type="predicted"/>
<dbReference type="AlphaFoldDB" id="A0A8H6FP99"/>
<accession>A0A8H6FP99</accession>
<dbReference type="GeneID" id="59291354"/>
<evidence type="ECO:0000256" key="2">
    <source>
        <dbReference type="SAM" id="Phobius"/>
    </source>
</evidence>
<protein>
    <submittedName>
        <fullName evidence="3">Uncharacterized protein</fullName>
    </submittedName>
</protein>
<feature type="region of interest" description="Disordered" evidence="1">
    <location>
        <begin position="68"/>
        <end position="105"/>
    </location>
</feature>
<comment type="caution">
    <text evidence="3">The sequence shown here is derived from an EMBL/GenBank/DDBJ whole genome shotgun (WGS) entry which is preliminary data.</text>
</comment>
<name>A0A8H6FP99_9LECA</name>
<feature type="compositionally biased region" description="Polar residues" evidence="1">
    <location>
        <begin position="68"/>
        <end position="78"/>
    </location>
</feature>
<evidence type="ECO:0000256" key="1">
    <source>
        <dbReference type="SAM" id="MobiDB-lite"/>
    </source>
</evidence>
<sequence length="136" mass="14845">MFTGAVVWRGIIFTILMLIGKLVTGIWLIRIAAPPGTMMTKIKAFLSHLNGPQWSCLGLAKSAKCSNSEARNTANDSGSKPMPDVRIALATDSEQGPRQSSDGPSQTLALYCLYLQKRPFRRQSRAPSIPVLLSEQ</sequence>
<keyword evidence="2" id="KW-0812">Transmembrane</keyword>
<evidence type="ECO:0000313" key="4">
    <source>
        <dbReference type="Proteomes" id="UP000578531"/>
    </source>
</evidence>
<keyword evidence="2" id="KW-0472">Membrane</keyword>
<organism evidence="3 4">
    <name type="scientific">Letharia columbiana</name>
    <dbReference type="NCBI Taxonomy" id="112416"/>
    <lineage>
        <taxon>Eukaryota</taxon>
        <taxon>Fungi</taxon>
        <taxon>Dikarya</taxon>
        <taxon>Ascomycota</taxon>
        <taxon>Pezizomycotina</taxon>
        <taxon>Lecanoromycetes</taxon>
        <taxon>OSLEUM clade</taxon>
        <taxon>Lecanoromycetidae</taxon>
        <taxon>Lecanorales</taxon>
        <taxon>Lecanorineae</taxon>
        <taxon>Parmeliaceae</taxon>
        <taxon>Letharia</taxon>
    </lineage>
</organism>
<evidence type="ECO:0000313" key="3">
    <source>
        <dbReference type="EMBL" id="KAF6232110.1"/>
    </source>
</evidence>
<dbReference type="Proteomes" id="UP000578531">
    <property type="component" value="Unassembled WGS sequence"/>
</dbReference>
<feature type="compositionally biased region" description="Polar residues" evidence="1">
    <location>
        <begin position="92"/>
        <end position="105"/>
    </location>
</feature>
<gene>
    <name evidence="3" type="ORF">HO173_009704</name>
</gene>